<sequence>MRLTPVLAGAAALAVLSTPVLGWTNEDHELFDLVSALETAEGKGTTFYTFLNTTKSATQQEISRAYRKRSLELHPDKNPDDKKIADRFARLGVISNILRDDEKRKRYDFFHDNGVPKWRGTGYYYSRFRPGLGSVLTGLVIFSCFIHYVFLYLSYRVSKMRITAFRQQALDAAWGAGKKPLSGKRKMKTKTSEHGDPLGMPGINGGKPLAPGSTLELTVEGENVYVVENRKESLISEALAVKPVLRDTWLPRVVLPRLGLAPRSSAGAASPSASSGSAKPQRKASGKKSYAAAEDSAGGATSGEEATSGGEDSANAAASGRGPKPQGRGVEGLGKVGGRRRKTVQRPNKAA</sequence>
<protein>
    <recommendedName>
        <fullName evidence="9">J domain-containing protein</fullName>
    </recommendedName>
</protein>
<proteinExistence type="predicted"/>
<dbReference type="PRINTS" id="PR00625">
    <property type="entry name" value="JDOMAIN"/>
</dbReference>
<keyword evidence="4 7" id="KW-0472">Membrane</keyword>
<feature type="compositionally biased region" description="Low complexity" evidence="6">
    <location>
        <begin position="262"/>
        <end position="278"/>
    </location>
</feature>
<gene>
    <name evidence="10" type="ORF">Rhopal_000953-T1</name>
</gene>
<evidence type="ECO:0000256" key="3">
    <source>
        <dbReference type="ARBA" id="ARBA00022989"/>
    </source>
</evidence>
<evidence type="ECO:0000313" key="11">
    <source>
        <dbReference type="Proteomes" id="UP001342314"/>
    </source>
</evidence>
<keyword evidence="1 7" id="KW-0812">Transmembrane</keyword>
<feature type="signal peptide" evidence="8">
    <location>
        <begin position="1"/>
        <end position="22"/>
    </location>
</feature>
<comment type="subcellular location">
    <subcellularLocation>
        <location evidence="5">Endomembrane system</location>
        <topology evidence="5">Single-pass membrane protein</topology>
    </subcellularLocation>
</comment>
<evidence type="ECO:0000256" key="5">
    <source>
        <dbReference type="ARBA" id="ARBA00037847"/>
    </source>
</evidence>
<keyword evidence="2 8" id="KW-0732">Signal</keyword>
<feature type="domain" description="J" evidence="9">
    <location>
        <begin position="46"/>
        <end position="111"/>
    </location>
</feature>
<feature type="region of interest" description="Disordered" evidence="6">
    <location>
        <begin position="181"/>
        <end position="205"/>
    </location>
</feature>
<evidence type="ECO:0000256" key="2">
    <source>
        <dbReference type="ARBA" id="ARBA00022729"/>
    </source>
</evidence>
<evidence type="ECO:0000259" key="9">
    <source>
        <dbReference type="PROSITE" id="PS50076"/>
    </source>
</evidence>
<feature type="region of interest" description="Disordered" evidence="6">
    <location>
        <begin position="262"/>
        <end position="351"/>
    </location>
</feature>
<dbReference type="Gene3D" id="1.10.287.110">
    <property type="entry name" value="DnaJ domain"/>
    <property type="match status" value="1"/>
</dbReference>
<evidence type="ECO:0000256" key="7">
    <source>
        <dbReference type="SAM" id="Phobius"/>
    </source>
</evidence>
<keyword evidence="3 7" id="KW-1133">Transmembrane helix</keyword>
<accession>A0AAV5GHC5</accession>
<keyword evidence="11" id="KW-1185">Reference proteome</keyword>
<comment type="caution">
    <text evidence="10">The sequence shown here is derived from an EMBL/GenBank/DDBJ whole genome shotgun (WGS) entry which is preliminary data.</text>
</comment>
<dbReference type="InterPro" id="IPR036869">
    <property type="entry name" value="J_dom_sf"/>
</dbReference>
<feature type="chain" id="PRO_5043663471" description="J domain-containing protein" evidence="8">
    <location>
        <begin position="23"/>
        <end position="351"/>
    </location>
</feature>
<organism evidence="10 11">
    <name type="scientific">Rhodotorula paludigena</name>
    <dbReference type="NCBI Taxonomy" id="86838"/>
    <lineage>
        <taxon>Eukaryota</taxon>
        <taxon>Fungi</taxon>
        <taxon>Dikarya</taxon>
        <taxon>Basidiomycota</taxon>
        <taxon>Pucciniomycotina</taxon>
        <taxon>Microbotryomycetes</taxon>
        <taxon>Sporidiobolales</taxon>
        <taxon>Sporidiobolaceae</taxon>
        <taxon>Rhodotorula</taxon>
    </lineage>
</organism>
<dbReference type="EMBL" id="BQKY01000002">
    <property type="protein sequence ID" value="GJN87998.1"/>
    <property type="molecule type" value="Genomic_DNA"/>
</dbReference>
<evidence type="ECO:0000313" key="10">
    <source>
        <dbReference type="EMBL" id="GJN87998.1"/>
    </source>
</evidence>
<dbReference type="Pfam" id="PF00226">
    <property type="entry name" value="DnaJ"/>
    <property type="match status" value="1"/>
</dbReference>
<dbReference type="SMART" id="SM00271">
    <property type="entry name" value="DnaJ"/>
    <property type="match status" value="1"/>
</dbReference>
<dbReference type="Proteomes" id="UP001342314">
    <property type="component" value="Unassembled WGS sequence"/>
</dbReference>
<evidence type="ECO:0000256" key="1">
    <source>
        <dbReference type="ARBA" id="ARBA00022692"/>
    </source>
</evidence>
<dbReference type="GO" id="GO:0012505">
    <property type="term" value="C:endomembrane system"/>
    <property type="evidence" value="ECO:0007669"/>
    <property type="project" value="UniProtKB-SubCell"/>
</dbReference>
<dbReference type="InterPro" id="IPR001623">
    <property type="entry name" value="DnaJ_domain"/>
</dbReference>
<reference evidence="10 11" key="1">
    <citation type="submission" date="2021-12" db="EMBL/GenBank/DDBJ databases">
        <title>High titer production of polyol ester of fatty acids by Rhodotorula paludigena BS15 towards product separation-free biomass refinery.</title>
        <authorList>
            <person name="Mano J."/>
            <person name="Ono H."/>
            <person name="Tanaka T."/>
            <person name="Naito K."/>
            <person name="Sushida H."/>
            <person name="Ike M."/>
            <person name="Tokuyasu K."/>
            <person name="Kitaoka M."/>
        </authorList>
    </citation>
    <scope>NUCLEOTIDE SEQUENCE [LARGE SCALE GENOMIC DNA]</scope>
    <source>
        <strain evidence="10 11">BS15</strain>
    </source>
</reference>
<evidence type="ECO:0000256" key="6">
    <source>
        <dbReference type="SAM" id="MobiDB-lite"/>
    </source>
</evidence>
<dbReference type="CDD" id="cd06257">
    <property type="entry name" value="DnaJ"/>
    <property type="match status" value="1"/>
</dbReference>
<dbReference type="PANTHER" id="PTHR44653:SF2">
    <property type="entry name" value="DNAJ HOMOLOG SUBFAMILY C MEMBER 1"/>
    <property type="match status" value="1"/>
</dbReference>
<evidence type="ECO:0000256" key="4">
    <source>
        <dbReference type="ARBA" id="ARBA00023136"/>
    </source>
</evidence>
<dbReference type="SUPFAM" id="SSF46565">
    <property type="entry name" value="Chaperone J-domain"/>
    <property type="match status" value="1"/>
</dbReference>
<feature type="transmembrane region" description="Helical" evidence="7">
    <location>
        <begin position="132"/>
        <end position="153"/>
    </location>
</feature>
<dbReference type="PANTHER" id="PTHR44653">
    <property type="entry name" value="DNAJ HOMOLOG SUBFAMILY C MEMBER 1"/>
    <property type="match status" value="1"/>
</dbReference>
<dbReference type="AlphaFoldDB" id="A0AAV5GHC5"/>
<dbReference type="InterPro" id="IPR052606">
    <property type="entry name" value="DnaJ_domain_protein"/>
</dbReference>
<evidence type="ECO:0000256" key="8">
    <source>
        <dbReference type="SAM" id="SignalP"/>
    </source>
</evidence>
<dbReference type="PROSITE" id="PS50076">
    <property type="entry name" value="DNAJ_2"/>
    <property type="match status" value="1"/>
</dbReference>
<name>A0AAV5GHC5_9BASI</name>